<reference evidence="1" key="1">
    <citation type="journal article" date="2023" name="GigaByte">
        <title>Genome assembly of the bearded iris, Iris pallida Lam.</title>
        <authorList>
            <person name="Bruccoleri R.E."/>
            <person name="Oakeley E.J."/>
            <person name="Faust A.M.E."/>
            <person name="Altorfer M."/>
            <person name="Dessus-Babus S."/>
            <person name="Burckhardt D."/>
            <person name="Oertli M."/>
            <person name="Naumann U."/>
            <person name="Petersen F."/>
            <person name="Wong J."/>
        </authorList>
    </citation>
    <scope>NUCLEOTIDE SEQUENCE</scope>
    <source>
        <strain evidence="1">GSM-AAB239-AS_SAM_17_03QT</strain>
    </source>
</reference>
<sequence length="129" mass="14844">MIKELYRLVYDHIIFDVQMKFQDVVVPVSMCSCRLSWPFLSTVLLATLVSCKYSRTVPNKINFWELFEMTSDNILAYDFFGRQDYSIWCSCSHAYLAEGQQENIEESSSTMFSALTNKGISSTSFASHC</sequence>
<reference evidence="1" key="2">
    <citation type="submission" date="2023-04" db="EMBL/GenBank/DDBJ databases">
        <authorList>
            <person name="Bruccoleri R.E."/>
            <person name="Oakeley E.J."/>
            <person name="Faust A.-M."/>
            <person name="Dessus-Babus S."/>
            <person name="Altorfer M."/>
            <person name="Burckhardt D."/>
            <person name="Oertli M."/>
            <person name="Naumann U."/>
            <person name="Petersen F."/>
            <person name="Wong J."/>
        </authorList>
    </citation>
    <scope>NUCLEOTIDE SEQUENCE</scope>
    <source>
        <strain evidence="1">GSM-AAB239-AS_SAM_17_03QT</strain>
        <tissue evidence="1">Leaf</tissue>
    </source>
</reference>
<accession>A0AAX6I558</accession>
<keyword evidence="2" id="KW-1185">Reference proteome</keyword>
<dbReference type="Proteomes" id="UP001140949">
    <property type="component" value="Unassembled WGS sequence"/>
</dbReference>
<organism evidence="1 2">
    <name type="scientific">Iris pallida</name>
    <name type="common">Sweet iris</name>
    <dbReference type="NCBI Taxonomy" id="29817"/>
    <lineage>
        <taxon>Eukaryota</taxon>
        <taxon>Viridiplantae</taxon>
        <taxon>Streptophyta</taxon>
        <taxon>Embryophyta</taxon>
        <taxon>Tracheophyta</taxon>
        <taxon>Spermatophyta</taxon>
        <taxon>Magnoliopsida</taxon>
        <taxon>Liliopsida</taxon>
        <taxon>Asparagales</taxon>
        <taxon>Iridaceae</taxon>
        <taxon>Iridoideae</taxon>
        <taxon>Irideae</taxon>
        <taxon>Iris</taxon>
    </lineage>
</organism>
<name>A0AAX6I558_IRIPA</name>
<proteinExistence type="predicted"/>
<evidence type="ECO:0000313" key="2">
    <source>
        <dbReference type="Proteomes" id="UP001140949"/>
    </source>
</evidence>
<evidence type="ECO:0000313" key="1">
    <source>
        <dbReference type="EMBL" id="KAJ6847625.1"/>
    </source>
</evidence>
<gene>
    <name evidence="1" type="ORF">M6B38_276750</name>
</gene>
<dbReference type="AlphaFoldDB" id="A0AAX6I558"/>
<comment type="caution">
    <text evidence="1">The sequence shown here is derived from an EMBL/GenBank/DDBJ whole genome shotgun (WGS) entry which is preliminary data.</text>
</comment>
<dbReference type="EMBL" id="JANAVB010005199">
    <property type="protein sequence ID" value="KAJ6847625.1"/>
    <property type="molecule type" value="Genomic_DNA"/>
</dbReference>
<protein>
    <submittedName>
        <fullName evidence="1">ATP synthase subunit d, mitochondrial-like</fullName>
    </submittedName>
</protein>